<accession>A0ABX8Y3G8</accession>
<feature type="domain" description="Enoyl reductase (ER)" evidence="7">
    <location>
        <begin position="18"/>
        <end position="364"/>
    </location>
</feature>
<dbReference type="InterPro" id="IPR002328">
    <property type="entry name" value="ADH_Zn_CS"/>
</dbReference>
<evidence type="ECO:0000256" key="1">
    <source>
        <dbReference type="ARBA" id="ARBA00001947"/>
    </source>
</evidence>
<comment type="similarity">
    <text evidence="2 6">Belongs to the zinc-containing alcohol dehydrogenase family.</text>
</comment>
<dbReference type="InterPro" id="IPR011032">
    <property type="entry name" value="GroES-like_sf"/>
</dbReference>
<dbReference type="InterPro" id="IPR013149">
    <property type="entry name" value="ADH-like_C"/>
</dbReference>
<evidence type="ECO:0000259" key="7">
    <source>
        <dbReference type="SMART" id="SM00829"/>
    </source>
</evidence>
<organism evidence="8 9">
    <name type="scientific">Streptomyces akebiae</name>
    <dbReference type="NCBI Taxonomy" id="2865673"/>
    <lineage>
        <taxon>Bacteria</taxon>
        <taxon>Bacillati</taxon>
        <taxon>Actinomycetota</taxon>
        <taxon>Actinomycetes</taxon>
        <taxon>Kitasatosporales</taxon>
        <taxon>Streptomycetaceae</taxon>
        <taxon>Streptomyces</taxon>
    </lineage>
</organism>
<dbReference type="InterPro" id="IPR013154">
    <property type="entry name" value="ADH-like_N"/>
</dbReference>
<evidence type="ECO:0000256" key="4">
    <source>
        <dbReference type="ARBA" id="ARBA00022833"/>
    </source>
</evidence>
<evidence type="ECO:0000256" key="3">
    <source>
        <dbReference type="ARBA" id="ARBA00022723"/>
    </source>
</evidence>
<evidence type="ECO:0000313" key="8">
    <source>
        <dbReference type="EMBL" id="QYX82748.1"/>
    </source>
</evidence>
<dbReference type="Pfam" id="PF08240">
    <property type="entry name" value="ADH_N"/>
    <property type="match status" value="1"/>
</dbReference>
<dbReference type="InterPro" id="IPR036291">
    <property type="entry name" value="NAD(P)-bd_dom_sf"/>
</dbReference>
<evidence type="ECO:0000256" key="6">
    <source>
        <dbReference type="RuleBase" id="RU361277"/>
    </source>
</evidence>
<protein>
    <submittedName>
        <fullName evidence="8">NAD(P)-dependent alcohol dehydrogenase</fullName>
    </submittedName>
</protein>
<dbReference type="PROSITE" id="PS00059">
    <property type="entry name" value="ADH_ZINC"/>
    <property type="match status" value="1"/>
</dbReference>
<dbReference type="Gene3D" id="3.90.180.10">
    <property type="entry name" value="Medium-chain alcohol dehydrogenases, catalytic domain"/>
    <property type="match status" value="1"/>
</dbReference>
<keyword evidence="3 6" id="KW-0479">Metal-binding</keyword>
<name>A0ABX8Y3G8_9ACTN</name>
<sequence>MHRGGPVRATAALLEQPGQPFVLTQVELEDPRPDEVLVRVAAVGICGTDLEFATFFPTPALLGHEGSGVVEKVGAHVTSVRPGDHVAMSFASCGTCALCRTGSPAYCRGFDAVNFSGRRPDGSTAVTHEGREVNAHFLGQSSFASHVVAPERAVVRIDPSLDLLRAGPFGCGFQTGAGGVLNVLQPRPGSSIAVFGAGAVGVAALIAAGLSGCDVVTAVDVNPAKLEAARGFGATHTVDSSVGNTAEQLAALVPEGFDFVIDTTGREDVLRTAVEALGPLGRAGVIGIGPSESMSFEWRSILNGRTVTGIIGGSSLPQLFLPQLLDLNAKGRFPVEKMITYFPFEQINEAVAAVRSGSVGKAVLAF</sequence>
<dbReference type="SUPFAM" id="SSF51735">
    <property type="entry name" value="NAD(P)-binding Rossmann-fold domains"/>
    <property type="match status" value="1"/>
</dbReference>
<dbReference type="PANTHER" id="PTHR43350">
    <property type="entry name" value="NAD-DEPENDENT ALCOHOL DEHYDROGENASE"/>
    <property type="match status" value="1"/>
</dbReference>
<keyword evidence="4 6" id="KW-0862">Zinc</keyword>
<reference evidence="8 9" key="1">
    <citation type="submission" date="2021-08" db="EMBL/GenBank/DDBJ databases">
        <authorList>
            <person name="Ping M."/>
        </authorList>
    </citation>
    <scope>NUCLEOTIDE SEQUENCE [LARGE SCALE GENOMIC DNA]</scope>
    <source>
        <strain evidence="8 9">MG28</strain>
    </source>
</reference>
<dbReference type="Pfam" id="PF00107">
    <property type="entry name" value="ADH_zinc_N"/>
    <property type="match status" value="1"/>
</dbReference>
<keyword evidence="9" id="KW-1185">Reference proteome</keyword>
<comment type="cofactor">
    <cofactor evidence="1 6">
        <name>Zn(2+)</name>
        <dbReference type="ChEBI" id="CHEBI:29105"/>
    </cofactor>
</comment>
<keyword evidence="5" id="KW-0560">Oxidoreductase</keyword>
<dbReference type="InterPro" id="IPR020843">
    <property type="entry name" value="ER"/>
</dbReference>
<proteinExistence type="inferred from homology"/>
<dbReference type="SMART" id="SM00829">
    <property type="entry name" value="PKS_ER"/>
    <property type="match status" value="1"/>
</dbReference>
<dbReference type="EMBL" id="CP080647">
    <property type="protein sequence ID" value="QYX82748.1"/>
    <property type="molecule type" value="Genomic_DNA"/>
</dbReference>
<evidence type="ECO:0000256" key="5">
    <source>
        <dbReference type="ARBA" id="ARBA00023002"/>
    </source>
</evidence>
<dbReference type="Proteomes" id="UP000827138">
    <property type="component" value="Chromosome"/>
</dbReference>
<evidence type="ECO:0000256" key="2">
    <source>
        <dbReference type="ARBA" id="ARBA00008072"/>
    </source>
</evidence>
<gene>
    <name evidence="8" type="ORF">K1J60_04625</name>
</gene>
<dbReference type="SUPFAM" id="SSF50129">
    <property type="entry name" value="GroES-like"/>
    <property type="match status" value="1"/>
</dbReference>
<dbReference type="CDD" id="cd08278">
    <property type="entry name" value="benzyl_alcohol_DH"/>
    <property type="match status" value="1"/>
</dbReference>
<evidence type="ECO:0000313" key="9">
    <source>
        <dbReference type="Proteomes" id="UP000827138"/>
    </source>
</evidence>
<dbReference type="Gene3D" id="3.40.50.720">
    <property type="entry name" value="NAD(P)-binding Rossmann-like Domain"/>
    <property type="match status" value="1"/>
</dbReference>
<dbReference type="PANTHER" id="PTHR43350:SF17">
    <property type="entry name" value="NAD-DEPENDENT ALCOHOL DEHYDROGENASE"/>
    <property type="match status" value="1"/>
</dbReference>